<accession>A0A067R3H9</accession>
<dbReference type="InterPro" id="IPR017593">
    <property type="entry name" value="Allantoinase"/>
</dbReference>
<proteinExistence type="inferred from homology"/>
<dbReference type="InterPro" id="IPR011059">
    <property type="entry name" value="Metal-dep_hydrolase_composite"/>
</dbReference>
<dbReference type="PANTHER" id="PTHR43668">
    <property type="entry name" value="ALLANTOINASE"/>
    <property type="match status" value="1"/>
</dbReference>
<evidence type="ECO:0000256" key="7">
    <source>
        <dbReference type="ARBA" id="ARBA00022723"/>
    </source>
</evidence>
<dbReference type="EMBL" id="KK853018">
    <property type="protein sequence ID" value="KDR12419.1"/>
    <property type="molecule type" value="Genomic_DNA"/>
</dbReference>
<keyword evidence="7" id="KW-0479">Metal-binding</keyword>
<dbReference type="OrthoDB" id="1924787at2759"/>
<keyword evidence="12" id="KW-1185">Reference proteome</keyword>
<evidence type="ECO:0000256" key="2">
    <source>
        <dbReference type="ARBA" id="ARBA00001947"/>
    </source>
</evidence>
<keyword evidence="8" id="KW-0378">Hydrolase</keyword>
<dbReference type="NCBIfam" id="TIGR03178">
    <property type="entry name" value="allantoinase"/>
    <property type="match status" value="1"/>
</dbReference>
<dbReference type="GO" id="GO:0008270">
    <property type="term" value="F:zinc ion binding"/>
    <property type="evidence" value="ECO:0007669"/>
    <property type="project" value="InterPro"/>
</dbReference>
<comment type="cofactor">
    <cofactor evidence="2">
        <name>Zn(2+)</name>
        <dbReference type="ChEBI" id="CHEBI:29105"/>
    </cofactor>
</comment>
<evidence type="ECO:0000259" key="10">
    <source>
        <dbReference type="Pfam" id="PF01979"/>
    </source>
</evidence>
<evidence type="ECO:0000256" key="8">
    <source>
        <dbReference type="ARBA" id="ARBA00022801"/>
    </source>
</evidence>
<evidence type="ECO:0000313" key="11">
    <source>
        <dbReference type="EMBL" id="KDR12419.1"/>
    </source>
</evidence>
<evidence type="ECO:0000256" key="3">
    <source>
        <dbReference type="ARBA" id="ARBA00004968"/>
    </source>
</evidence>
<evidence type="ECO:0000313" key="12">
    <source>
        <dbReference type="Proteomes" id="UP000027135"/>
    </source>
</evidence>
<dbReference type="FunFam" id="3.20.20.140:FF:000032">
    <property type="entry name" value="Allantoinase Dal1"/>
    <property type="match status" value="1"/>
</dbReference>
<evidence type="ECO:0000256" key="1">
    <source>
        <dbReference type="ARBA" id="ARBA00001756"/>
    </source>
</evidence>
<name>A0A067R3H9_ZOONE</name>
<dbReference type="InParanoid" id="A0A067R3H9"/>
<evidence type="ECO:0000256" key="4">
    <source>
        <dbReference type="ARBA" id="ARBA00010368"/>
    </source>
</evidence>
<dbReference type="Pfam" id="PF01979">
    <property type="entry name" value="Amidohydro_1"/>
    <property type="match status" value="1"/>
</dbReference>
<dbReference type="Proteomes" id="UP000027135">
    <property type="component" value="Unassembled WGS sequence"/>
</dbReference>
<dbReference type="OMA" id="SRLHVCH"/>
<reference evidence="11 12" key="1">
    <citation type="journal article" date="2014" name="Nat. Commun.">
        <title>Molecular traces of alternative social organization in a termite genome.</title>
        <authorList>
            <person name="Terrapon N."/>
            <person name="Li C."/>
            <person name="Robertson H.M."/>
            <person name="Ji L."/>
            <person name="Meng X."/>
            <person name="Booth W."/>
            <person name="Chen Z."/>
            <person name="Childers C.P."/>
            <person name="Glastad K.M."/>
            <person name="Gokhale K."/>
            <person name="Gowin J."/>
            <person name="Gronenberg W."/>
            <person name="Hermansen R.A."/>
            <person name="Hu H."/>
            <person name="Hunt B.G."/>
            <person name="Huylmans A.K."/>
            <person name="Khalil S.M."/>
            <person name="Mitchell R.D."/>
            <person name="Munoz-Torres M.C."/>
            <person name="Mustard J.A."/>
            <person name="Pan H."/>
            <person name="Reese J.T."/>
            <person name="Scharf M.E."/>
            <person name="Sun F."/>
            <person name="Vogel H."/>
            <person name="Xiao J."/>
            <person name="Yang W."/>
            <person name="Yang Z."/>
            <person name="Yang Z."/>
            <person name="Zhou J."/>
            <person name="Zhu J."/>
            <person name="Brent C.S."/>
            <person name="Elsik C.G."/>
            <person name="Goodisman M.A."/>
            <person name="Liberles D.A."/>
            <person name="Roe R.M."/>
            <person name="Vargo E.L."/>
            <person name="Vilcinskas A."/>
            <person name="Wang J."/>
            <person name="Bornberg-Bauer E."/>
            <person name="Korb J."/>
            <person name="Zhang G."/>
            <person name="Liebig J."/>
        </authorList>
    </citation>
    <scope>NUCLEOTIDE SEQUENCE [LARGE SCALE GENOMIC DNA]</scope>
    <source>
        <tissue evidence="11">Whole organism</tissue>
    </source>
</reference>
<dbReference type="EC" id="3.5.2.5" evidence="6"/>
<evidence type="ECO:0000256" key="5">
    <source>
        <dbReference type="ARBA" id="ARBA00011881"/>
    </source>
</evidence>
<gene>
    <name evidence="11" type="ORF">L798_13468</name>
</gene>
<dbReference type="STRING" id="136037.A0A067R3H9"/>
<dbReference type="SUPFAM" id="SSF51338">
    <property type="entry name" value="Composite domain of metallo-dependent hydrolases"/>
    <property type="match status" value="1"/>
</dbReference>
<dbReference type="GO" id="GO:0050897">
    <property type="term" value="F:cobalt ion binding"/>
    <property type="evidence" value="ECO:0007669"/>
    <property type="project" value="InterPro"/>
</dbReference>
<dbReference type="InterPro" id="IPR002195">
    <property type="entry name" value="Dihydroorotase_CS"/>
</dbReference>
<comment type="similarity">
    <text evidence="4">Belongs to the metallo-dependent hydrolases superfamily. Allantoinase family.</text>
</comment>
<dbReference type="GO" id="GO:0006145">
    <property type="term" value="P:purine nucleobase catabolic process"/>
    <property type="evidence" value="ECO:0007669"/>
    <property type="project" value="TreeGrafter"/>
</dbReference>
<comment type="catalytic activity">
    <reaction evidence="1">
        <text>(S)-allantoin + H2O = allantoate + H(+)</text>
        <dbReference type="Rhea" id="RHEA:17029"/>
        <dbReference type="ChEBI" id="CHEBI:15377"/>
        <dbReference type="ChEBI" id="CHEBI:15378"/>
        <dbReference type="ChEBI" id="CHEBI:15678"/>
        <dbReference type="ChEBI" id="CHEBI:17536"/>
        <dbReference type="EC" id="3.5.2.5"/>
    </reaction>
</comment>
<dbReference type="UniPathway" id="UPA00395">
    <property type="reaction ID" value="UER00653"/>
</dbReference>
<dbReference type="SUPFAM" id="SSF51556">
    <property type="entry name" value="Metallo-dependent hydrolases"/>
    <property type="match status" value="1"/>
</dbReference>
<dbReference type="PANTHER" id="PTHR43668:SF2">
    <property type="entry name" value="ALLANTOINASE"/>
    <property type="match status" value="1"/>
</dbReference>
<dbReference type="eggNOG" id="KOG2584">
    <property type="taxonomic scope" value="Eukaryota"/>
</dbReference>
<dbReference type="InterPro" id="IPR050138">
    <property type="entry name" value="DHOase/Allantoinase_Hydrolase"/>
</dbReference>
<dbReference type="InterPro" id="IPR032466">
    <property type="entry name" value="Metal_Hydrolase"/>
</dbReference>
<dbReference type="FunCoup" id="A0A067R3H9">
    <property type="interactions" value="100"/>
</dbReference>
<dbReference type="GO" id="GO:0004038">
    <property type="term" value="F:allantoinase activity"/>
    <property type="evidence" value="ECO:0007669"/>
    <property type="project" value="UniProtKB-EC"/>
</dbReference>
<dbReference type="GO" id="GO:0005737">
    <property type="term" value="C:cytoplasm"/>
    <property type="evidence" value="ECO:0007669"/>
    <property type="project" value="TreeGrafter"/>
</dbReference>
<sequence>MPGMSTRKLFRSKKVLLEDGLQEAGILVGQEGKIDRIMRKHELETLQKNVEVFDVGTLVIMPGLVDSHVHVNEPGRTEWEGYWTATRAAAAGGVTTIADMPLNSIPPTTTKKNLETKMIAAEGKMHVDVAFWGGVVPGNQRELKDMVKAGVVGFKCFLCPSGVDEFPNVTKQDVEASLKELEGTNSVLAFHAECDLGEEHIKSTDNRSEYQTFLRSRPPKMEVAAIQLITQLCSKYSVRCHIVHLSAAEALPLVRAAKSSGAHLTVETCHHYLTLNAEAIPDSAMQYKCCPPVRSLQNRERLWAALVSGELDMVVSDHSPCTPELKQTKEGEGDFLSAWGGISSLQFGLSLFWTEARKRSFSIADVSRFLSHNPSKLCGLDHAKGQLKEGMDADFVIWDPEATFKVEKSIIQHKHKLTPYLGKQLDGCVIYTILRGRTVYQNGKFSPPLGQLVLSSASLN</sequence>
<evidence type="ECO:0000256" key="9">
    <source>
        <dbReference type="ARBA" id="ARBA00022833"/>
    </source>
</evidence>
<comment type="pathway">
    <text evidence="3">Nitrogen metabolism; (S)-allantoin degradation; allantoate from (S)-allantoin: step 1/1.</text>
</comment>
<dbReference type="Gene3D" id="3.20.20.140">
    <property type="entry name" value="Metal-dependent hydrolases"/>
    <property type="match status" value="1"/>
</dbReference>
<keyword evidence="9" id="KW-0862">Zinc</keyword>
<dbReference type="PROSITE" id="PS00482">
    <property type="entry name" value="DIHYDROOROTASE_1"/>
    <property type="match status" value="1"/>
</dbReference>
<organism evidence="11 12">
    <name type="scientific">Zootermopsis nevadensis</name>
    <name type="common">Dampwood termite</name>
    <dbReference type="NCBI Taxonomy" id="136037"/>
    <lineage>
        <taxon>Eukaryota</taxon>
        <taxon>Metazoa</taxon>
        <taxon>Ecdysozoa</taxon>
        <taxon>Arthropoda</taxon>
        <taxon>Hexapoda</taxon>
        <taxon>Insecta</taxon>
        <taxon>Pterygota</taxon>
        <taxon>Neoptera</taxon>
        <taxon>Polyneoptera</taxon>
        <taxon>Dictyoptera</taxon>
        <taxon>Blattodea</taxon>
        <taxon>Blattoidea</taxon>
        <taxon>Termitoidae</taxon>
        <taxon>Termopsidae</taxon>
        <taxon>Zootermopsis</taxon>
    </lineage>
</organism>
<feature type="domain" description="Amidohydrolase-related" evidence="10">
    <location>
        <begin position="59"/>
        <end position="439"/>
    </location>
</feature>
<comment type="subunit">
    <text evidence="5">Homotetramer.</text>
</comment>
<dbReference type="InterPro" id="IPR006680">
    <property type="entry name" value="Amidohydro-rel"/>
</dbReference>
<evidence type="ECO:0000256" key="6">
    <source>
        <dbReference type="ARBA" id="ARBA00012863"/>
    </source>
</evidence>
<protein>
    <recommendedName>
        <fullName evidence="6">allantoinase</fullName>
        <ecNumber evidence="6">3.5.2.5</ecNumber>
    </recommendedName>
</protein>
<dbReference type="GO" id="GO:0000256">
    <property type="term" value="P:allantoin catabolic process"/>
    <property type="evidence" value="ECO:0007669"/>
    <property type="project" value="UniProtKB-UniPathway"/>
</dbReference>
<dbReference type="AlphaFoldDB" id="A0A067R3H9"/>